<sequence>MGLRLEPATAHRGRAPNCAGQRPQPHTSVSACCSGGPRPARTAASLRRAFGQSTWRHAPIPSSSDRGRSLVAAALPAEQVFTTLQTAVSPQLAALVSSSIGASTSALQAAMESALVHSAVLLSFTSPVCFSQSCQEATDRAFLIALAVPLVVAALSIAYVLRPPPPELTESGRVFEDPATGTRFEAPEGVNPERDKNGELAYRPISYTPWPVDASYEGERVRIAVGPVADRQLRTYVFARSLAVPSDILTVTLPRPLGVVLEYDERFRRATVVDLIEGTNADQRRKRASLNSDVAAEAVLPGDVLRAVTATNFVYPTRALWGAQAPERHIVVYGADRQTWSSVCGALKKGEFKDGDVTLVLERRRPRKSGGQSVQAAAGTGAGTGEDGSNGEGADRGTGQRTPVGGSVFSPELFG</sequence>
<name>A0A2K3E1X4_CHLRE</name>
<evidence type="ECO:0000313" key="2">
    <source>
        <dbReference type="EMBL" id="PNW86766.1"/>
    </source>
</evidence>
<keyword evidence="3" id="KW-1185">Reference proteome</keyword>
<dbReference type="Proteomes" id="UP000006906">
    <property type="component" value="Chromosome 2"/>
</dbReference>
<evidence type="ECO:0000256" key="1">
    <source>
        <dbReference type="SAM" id="MobiDB-lite"/>
    </source>
</evidence>
<feature type="compositionally biased region" description="Low complexity" evidence="1">
    <location>
        <begin position="370"/>
        <end position="379"/>
    </location>
</feature>
<dbReference type="KEGG" id="cre:CHLRE_02g095148v5"/>
<dbReference type="AlphaFoldDB" id="A0A2K3E1X4"/>
<feature type="region of interest" description="Disordered" evidence="1">
    <location>
        <begin position="1"/>
        <end position="35"/>
    </location>
</feature>
<dbReference type="Gramene" id="PNW86766">
    <property type="protein sequence ID" value="PNW86766"/>
    <property type="gene ID" value="CHLRE_02g095148v5"/>
</dbReference>
<organism evidence="2 3">
    <name type="scientific">Chlamydomonas reinhardtii</name>
    <name type="common">Chlamydomonas smithii</name>
    <dbReference type="NCBI Taxonomy" id="3055"/>
    <lineage>
        <taxon>Eukaryota</taxon>
        <taxon>Viridiplantae</taxon>
        <taxon>Chlorophyta</taxon>
        <taxon>core chlorophytes</taxon>
        <taxon>Chlorophyceae</taxon>
        <taxon>CS clade</taxon>
        <taxon>Chlamydomonadales</taxon>
        <taxon>Chlamydomonadaceae</taxon>
        <taxon>Chlamydomonas</taxon>
    </lineage>
</organism>
<dbReference type="GeneID" id="5726750"/>
<feature type="region of interest" description="Disordered" evidence="1">
    <location>
        <begin position="363"/>
        <end position="415"/>
    </location>
</feature>
<dbReference type="RefSeq" id="XP_042927242.1">
    <property type="nucleotide sequence ID" value="XM_043059611.1"/>
</dbReference>
<accession>A0A2K3E1X4</accession>
<dbReference type="OrthoDB" id="1912722at2759"/>
<protein>
    <submittedName>
        <fullName evidence="2">Uncharacterized protein</fullName>
    </submittedName>
</protein>
<feature type="compositionally biased region" description="Gly residues" evidence="1">
    <location>
        <begin position="380"/>
        <end position="391"/>
    </location>
</feature>
<proteinExistence type="predicted"/>
<dbReference type="ExpressionAtlas" id="A0A2K3E1X4">
    <property type="expression patterns" value="baseline and differential"/>
</dbReference>
<dbReference type="InParanoid" id="A0A2K3E1X4"/>
<dbReference type="EMBL" id="CM008963">
    <property type="protein sequence ID" value="PNW86766.1"/>
    <property type="molecule type" value="Genomic_DNA"/>
</dbReference>
<gene>
    <name evidence="2" type="ORF">CHLRE_02g095148v5</name>
</gene>
<reference evidence="2 3" key="1">
    <citation type="journal article" date="2007" name="Science">
        <title>The Chlamydomonas genome reveals the evolution of key animal and plant functions.</title>
        <authorList>
            <person name="Merchant S.S."/>
            <person name="Prochnik S.E."/>
            <person name="Vallon O."/>
            <person name="Harris E.H."/>
            <person name="Karpowicz S.J."/>
            <person name="Witman G.B."/>
            <person name="Terry A."/>
            <person name="Salamov A."/>
            <person name="Fritz-Laylin L.K."/>
            <person name="Marechal-Drouard L."/>
            <person name="Marshall W.F."/>
            <person name="Qu L.H."/>
            <person name="Nelson D.R."/>
            <person name="Sanderfoot A.A."/>
            <person name="Spalding M.H."/>
            <person name="Kapitonov V.V."/>
            <person name="Ren Q."/>
            <person name="Ferris P."/>
            <person name="Lindquist E."/>
            <person name="Shapiro H."/>
            <person name="Lucas S.M."/>
            <person name="Grimwood J."/>
            <person name="Schmutz J."/>
            <person name="Cardol P."/>
            <person name="Cerutti H."/>
            <person name="Chanfreau G."/>
            <person name="Chen C.L."/>
            <person name="Cognat V."/>
            <person name="Croft M.T."/>
            <person name="Dent R."/>
            <person name="Dutcher S."/>
            <person name="Fernandez E."/>
            <person name="Fukuzawa H."/>
            <person name="Gonzalez-Ballester D."/>
            <person name="Gonzalez-Halphen D."/>
            <person name="Hallmann A."/>
            <person name="Hanikenne M."/>
            <person name="Hippler M."/>
            <person name="Inwood W."/>
            <person name="Jabbari K."/>
            <person name="Kalanon M."/>
            <person name="Kuras R."/>
            <person name="Lefebvre P.A."/>
            <person name="Lemaire S.D."/>
            <person name="Lobanov A.V."/>
            <person name="Lohr M."/>
            <person name="Manuell A."/>
            <person name="Meier I."/>
            <person name="Mets L."/>
            <person name="Mittag M."/>
            <person name="Mittelmeier T."/>
            <person name="Moroney J.V."/>
            <person name="Moseley J."/>
            <person name="Napoli C."/>
            <person name="Nedelcu A.M."/>
            <person name="Niyogi K."/>
            <person name="Novoselov S.V."/>
            <person name="Paulsen I.T."/>
            <person name="Pazour G."/>
            <person name="Purton S."/>
            <person name="Ral J.P."/>
            <person name="Riano-Pachon D.M."/>
            <person name="Riekhof W."/>
            <person name="Rymarquis L."/>
            <person name="Schroda M."/>
            <person name="Stern D."/>
            <person name="Umen J."/>
            <person name="Willows R."/>
            <person name="Wilson N."/>
            <person name="Zimmer S.L."/>
            <person name="Allmer J."/>
            <person name="Balk J."/>
            <person name="Bisova K."/>
            <person name="Chen C.J."/>
            <person name="Elias M."/>
            <person name="Gendler K."/>
            <person name="Hauser C."/>
            <person name="Lamb M.R."/>
            <person name="Ledford H."/>
            <person name="Long J.C."/>
            <person name="Minagawa J."/>
            <person name="Page M.D."/>
            <person name="Pan J."/>
            <person name="Pootakham W."/>
            <person name="Roje S."/>
            <person name="Rose A."/>
            <person name="Stahlberg E."/>
            <person name="Terauchi A.M."/>
            <person name="Yang P."/>
            <person name="Ball S."/>
            <person name="Bowler C."/>
            <person name="Dieckmann C.L."/>
            <person name="Gladyshev V.N."/>
            <person name="Green P."/>
            <person name="Jorgensen R."/>
            <person name="Mayfield S."/>
            <person name="Mueller-Roeber B."/>
            <person name="Rajamani S."/>
            <person name="Sayre R.T."/>
            <person name="Brokstein P."/>
            <person name="Dubchak I."/>
            <person name="Goodstein D."/>
            <person name="Hornick L."/>
            <person name="Huang Y.W."/>
            <person name="Jhaveri J."/>
            <person name="Luo Y."/>
            <person name="Martinez D."/>
            <person name="Ngau W.C."/>
            <person name="Otillar B."/>
            <person name="Poliakov A."/>
            <person name="Porter A."/>
            <person name="Szajkowski L."/>
            <person name="Werner G."/>
            <person name="Zhou K."/>
            <person name="Grigoriev I.V."/>
            <person name="Rokhsar D.S."/>
            <person name="Grossman A.R."/>
        </authorList>
    </citation>
    <scope>NUCLEOTIDE SEQUENCE [LARGE SCALE GENOMIC DNA]</scope>
    <source>
        <strain evidence="3">CC-503</strain>
    </source>
</reference>
<evidence type="ECO:0000313" key="3">
    <source>
        <dbReference type="Proteomes" id="UP000006906"/>
    </source>
</evidence>